<dbReference type="InterPro" id="IPR002575">
    <property type="entry name" value="Aminoglycoside_PTrfase"/>
</dbReference>
<reference evidence="3" key="1">
    <citation type="submission" date="2010-08" db="EMBL/GenBank/DDBJ databases">
        <title>Genome sequence of Parvularcula bermudensis HTCC2503.</title>
        <authorList>
            <person name="Kang D.-M."/>
            <person name="Oh H.-M."/>
            <person name="Cho J.-C."/>
        </authorList>
    </citation>
    <scope>NUCLEOTIDE SEQUENCE [LARGE SCALE GENOMIC DNA]</scope>
    <source>
        <strain evidence="3">ATCC BAA-594 / HTCC2503 / KCTC 12087</strain>
    </source>
</reference>
<dbReference type="Gene3D" id="3.30.200.20">
    <property type="entry name" value="Phosphorylase Kinase, domain 1"/>
    <property type="match status" value="1"/>
</dbReference>
<dbReference type="InterPro" id="IPR041726">
    <property type="entry name" value="ACAD10_11_N"/>
</dbReference>
<dbReference type="CDD" id="cd05154">
    <property type="entry name" value="ACAD10_11_N-like"/>
    <property type="match status" value="1"/>
</dbReference>
<feature type="domain" description="Aminoglycoside phosphotransferase" evidence="1">
    <location>
        <begin position="43"/>
        <end position="260"/>
    </location>
</feature>
<dbReference type="Pfam" id="PF01636">
    <property type="entry name" value="APH"/>
    <property type="match status" value="1"/>
</dbReference>
<dbReference type="EMBL" id="CP002156">
    <property type="protein sequence ID" value="ADM10046.1"/>
    <property type="molecule type" value="Genomic_DNA"/>
</dbReference>
<keyword evidence="3" id="KW-1185">Reference proteome</keyword>
<dbReference type="PANTHER" id="PTHR47829">
    <property type="entry name" value="HYDROLASE, PUTATIVE (AFU_ORTHOLOGUE AFUA_1G12880)-RELATED"/>
    <property type="match status" value="1"/>
</dbReference>
<dbReference type="Proteomes" id="UP000001302">
    <property type="component" value="Chromosome"/>
</dbReference>
<organism evidence="2 3">
    <name type="scientific">Parvularcula bermudensis (strain ATCC BAA-594 / HTCC2503 / KCTC 12087)</name>
    <dbReference type="NCBI Taxonomy" id="314260"/>
    <lineage>
        <taxon>Bacteria</taxon>
        <taxon>Pseudomonadati</taxon>
        <taxon>Pseudomonadota</taxon>
        <taxon>Alphaproteobacteria</taxon>
        <taxon>Parvularculales</taxon>
        <taxon>Parvularculaceae</taxon>
        <taxon>Parvularcula</taxon>
    </lineage>
</organism>
<sequence length="359" mass="39773">MAPSTAPSDREDNMTDEIPHDLPLDRLVPWLEKEIDGFAGPVTVTKFKGGQSNPTYRLSTPGGDYVLRRKPFGDLLPSAHAVDREYRLISALSETPVPVAEPFCLCDDDDVIGSMFYVMEFVPGRTISDGLIPDATPAERGGMYRNLIETLGDLHSVDYQALGLSDFGKAGNYFERQIGRWTKQYKAAETDDIPEVERLIEFLPETVPAQQRSSIIHGDYRIDNAMFDVDSPEILAVLDWELSTIGDPMADFTYLLMQWSLPVYKGQAGLMGADLDALGIPQVNEAVAIYRARTGIDGVPDLNWYFAYNLFRLVGILQGVKKRALMGNASSPFAMKAAAMIEPFSKMAWTFAEKAKGPN</sequence>
<name>E0TEG0_PARBH</name>
<dbReference type="AlphaFoldDB" id="E0TEG0"/>
<proteinExistence type="predicted"/>
<reference evidence="2 3" key="2">
    <citation type="journal article" date="2011" name="J. Bacteriol.">
        <title>Complete genome sequence of strain HTCC2503T of Parvularcula bermudensis, the type species of the order "Parvularculales" in the class Alphaproteobacteria.</title>
        <authorList>
            <person name="Oh H.M."/>
            <person name="Kang I."/>
            <person name="Vergin K.L."/>
            <person name="Kang D."/>
            <person name="Rhee K.H."/>
            <person name="Giovannoni S.J."/>
            <person name="Cho J.C."/>
        </authorList>
    </citation>
    <scope>NUCLEOTIDE SEQUENCE [LARGE SCALE GENOMIC DNA]</scope>
    <source>
        <strain evidence="3">ATCC BAA-594 / HTCC2503 / KCTC 12087</strain>
    </source>
</reference>
<dbReference type="InterPro" id="IPR052898">
    <property type="entry name" value="ACAD10-like"/>
</dbReference>
<gene>
    <name evidence="2" type="ordered locus">PB2503_09969</name>
</gene>
<accession>E0TEG0</accession>
<protein>
    <recommendedName>
        <fullName evidence="1">Aminoglycoside phosphotransferase domain-containing protein</fullName>
    </recommendedName>
</protein>
<dbReference type="eggNOG" id="COG3173">
    <property type="taxonomic scope" value="Bacteria"/>
</dbReference>
<dbReference type="STRING" id="314260.PB2503_09969"/>
<dbReference type="Gene3D" id="3.90.1200.10">
    <property type="match status" value="1"/>
</dbReference>
<dbReference type="SUPFAM" id="SSF56112">
    <property type="entry name" value="Protein kinase-like (PK-like)"/>
    <property type="match status" value="1"/>
</dbReference>
<evidence type="ECO:0000313" key="3">
    <source>
        <dbReference type="Proteomes" id="UP000001302"/>
    </source>
</evidence>
<dbReference type="InterPro" id="IPR011009">
    <property type="entry name" value="Kinase-like_dom_sf"/>
</dbReference>
<evidence type="ECO:0000259" key="1">
    <source>
        <dbReference type="Pfam" id="PF01636"/>
    </source>
</evidence>
<dbReference type="HOGENOM" id="CLU_007526_0_1_5"/>
<dbReference type="PANTHER" id="PTHR47829:SF3">
    <property type="entry name" value="AMINOGLYCOSIDE PHOSPHOTRANSFERASE DOMAIN-CONTAINING PROTEIN"/>
    <property type="match status" value="1"/>
</dbReference>
<dbReference type="KEGG" id="pbr:PB2503_09969"/>
<evidence type="ECO:0000313" key="2">
    <source>
        <dbReference type="EMBL" id="ADM10046.1"/>
    </source>
</evidence>